<dbReference type="OrthoDB" id="8068875at2759"/>
<evidence type="ECO:0000256" key="4">
    <source>
        <dbReference type="ARBA" id="ARBA00022786"/>
    </source>
</evidence>
<keyword evidence="4 5" id="KW-0833">Ubl conjugation pathway</keyword>
<evidence type="ECO:0000313" key="8">
    <source>
        <dbReference type="Proteomes" id="UP000242474"/>
    </source>
</evidence>
<comment type="catalytic activity">
    <reaction evidence="1">
        <text>S-ubiquitinyl-[E2 ubiquitin-conjugating enzyme]-L-cysteine + [acceptor protein]-L-lysine = [E2 ubiquitin-conjugating enzyme]-L-cysteine + N(6)-ubiquitinyl-[acceptor protein]-L-lysine.</text>
        <dbReference type="EC" id="2.3.2.26"/>
    </reaction>
</comment>
<gene>
    <name evidence="7" type="ORF">COEREDRAFT_83958</name>
</gene>
<reference evidence="7 8" key="1">
    <citation type="journal article" date="2015" name="Genome Biol. Evol.">
        <title>Phylogenomic analyses indicate that early fungi evolved digesting cell walls of algal ancestors of land plants.</title>
        <authorList>
            <person name="Chang Y."/>
            <person name="Wang S."/>
            <person name="Sekimoto S."/>
            <person name="Aerts A.L."/>
            <person name="Choi C."/>
            <person name="Clum A."/>
            <person name="LaButti K.M."/>
            <person name="Lindquist E.A."/>
            <person name="Yee Ngan C."/>
            <person name="Ohm R.A."/>
            <person name="Salamov A.A."/>
            <person name="Grigoriev I.V."/>
            <person name="Spatafora J.W."/>
            <person name="Berbee M.L."/>
        </authorList>
    </citation>
    <scope>NUCLEOTIDE SEQUENCE [LARGE SCALE GENOMIC DNA]</scope>
    <source>
        <strain evidence="7 8">NRRL 1564</strain>
    </source>
</reference>
<keyword evidence="8" id="KW-1185">Reference proteome</keyword>
<dbReference type="GO" id="GO:0061630">
    <property type="term" value="F:ubiquitin protein ligase activity"/>
    <property type="evidence" value="ECO:0007669"/>
    <property type="project" value="UniProtKB-EC"/>
</dbReference>
<dbReference type="Gene3D" id="3.90.1750.10">
    <property type="entry name" value="Hect, E3 ligase catalytic domains"/>
    <property type="match status" value="1"/>
</dbReference>
<evidence type="ECO:0000256" key="1">
    <source>
        <dbReference type="ARBA" id="ARBA00000885"/>
    </source>
</evidence>
<dbReference type="GO" id="GO:0000209">
    <property type="term" value="P:protein polyubiquitination"/>
    <property type="evidence" value="ECO:0007669"/>
    <property type="project" value="InterPro"/>
</dbReference>
<dbReference type="STRING" id="763665.A0A2G5B126"/>
<accession>A0A2G5B126</accession>
<feature type="domain" description="HECT" evidence="6">
    <location>
        <begin position="363"/>
        <end position="774"/>
    </location>
</feature>
<proteinExistence type="predicted"/>
<feature type="active site" description="Glycyl thioester intermediate" evidence="5">
    <location>
        <position position="742"/>
    </location>
</feature>
<evidence type="ECO:0000313" key="7">
    <source>
        <dbReference type="EMBL" id="PIA12711.1"/>
    </source>
</evidence>
<dbReference type="InterPro" id="IPR044611">
    <property type="entry name" value="E3A/B/C-like"/>
</dbReference>
<dbReference type="PANTHER" id="PTHR45700">
    <property type="entry name" value="UBIQUITIN-PROTEIN LIGASE E3C"/>
    <property type="match status" value="1"/>
</dbReference>
<dbReference type="Proteomes" id="UP000242474">
    <property type="component" value="Unassembled WGS sequence"/>
</dbReference>
<dbReference type="InterPro" id="IPR035983">
    <property type="entry name" value="Hect_E3_ubiquitin_ligase"/>
</dbReference>
<protein>
    <recommendedName>
        <fullName evidence="2">HECT-type E3 ubiquitin transferase</fullName>
        <ecNumber evidence="2">2.3.2.26</ecNumber>
    </recommendedName>
</protein>
<organism evidence="7 8">
    <name type="scientific">Coemansia reversa (strain ATCC 12441 / NRRL 1564)</name>
    <dbReference type="NCBI Taxonomy" id="763665"/>
    <lineage>
        <taxon>Eukaryota</taxon>
        <taxon>Fungi</taxon>
        <taxon>Fungi incertae sedis</taxon>
        <taxon>Zoopagomycota</taxon>
        <taxon>Kickxellomycotina</taxon>
        <taxon>Kickxellomycetes</taxon>
        <taxon>Kickxellales</taxon>
        <taxon>Kickxellaceae</taxon>
        <taxon>Coemansia</taxon>
    </lineage>
</organism>
<evidence type="ECO:0000259" key="6">
    <source>
        <dbReference type="PROSITE" id="PS50237"/>
    </source>
</evidence>
<dbReference type="Pfam" id="PF00632">
    <property type="entry name" value="HECT"/>
    <property type="match status" value="1"/>
</dbReference>
<name>A0A2G5B126_COERN</name>
<evidence type="ECO:0000256" key="2">
    <source>
        <dbReference type="ARBA" id="ARBA00012485"/>
    </source>
</evidence>
<dbReference type="Gene3D" id="3.30.2160.10">
    <property type="entry name" value="Hect, E3 ligase catalytic domain"/>
    <property type="match status" value="1"/>
</dbReference>
<dbReference type="EMBL" id="KZ303585">
    <property type="protein sequence ID" value="PIA12711.1"/>
    <property type="molecule type" value="Genomic_DNA"/>
</dbReference>
<dbReference type="FunFam" id="3.30.2410.10:FF:000003">
    <property type="entry name" value="probable E3 ubiquitin-protein ligase HERC4 isoform X1"/>
    <property type="match status" value="1"/>
</dbReference>
<evidence type="ECO:0000256" key="5">
    <source>
        <dbReference type="PROSITE-ProRule" id="PRU00104"/>
    </source>
</evidence>
<dbReference type="InterPro" id="IPR000569">
    <property type="entry name" value="HECT_dom"/>
</dbReference>
<dbReference type="SMART" id="SM00119">
    <property type="entry name" value="HECTc"/>
    <property type="match status" value="1"/>
</dbReference>
<keyword evidence="3" id="KW-0808">Transferase</keyword>
<sequence>MEAATDFFECVFDYIFDYTASERSLFLSTACCALNMCMTAVEGILTQKPLSQNAIDSVTRTLAISSLFLGSAVVSADKNHVSSPVKLLQSRVARIIVRHIYDCSEPSQENVHAEHSRKLGWYATFARDSDLRRQWICWWARVPTPVARRWIEALKTDAHDSVCLLFGGLATDATIASRVAEEPVRWTGALELLRIMYEAEQQLRNYQLDFSSRVLHYENNGIDIDEFASTEILSRFDLRKELQRWMENMRHRISQHNNNERFTENIFSIFLYPFIFGLQDKMTLHTLESFERMRLRYLGARMRKDELSRNQQMLNIDLHAEHLVRPGIQPNWPLLTSNRLAISKATLQYLVLSVRRSRLVQDTMDMLNAGFDHIRFPLKVRFVAGGEDGYDLGGLQKELLTLLLPLLLSPDRGLFVFANDNTGAGHTSTADFLWPNAASPHTMRDFELVGALLGVAFANDLAMDLCLAPLLVRQLAYGGGFSPATIARYPLEALMACVGRVFPALVDGLQKLLDWDESTQGLVEDVFCHSFSITVPDPLHVWRQRRTDALCKNTMENYVGCSRSTQRLLEPFAHLPIPQYDGDNSNSFSETVTFALSGDGSTEVTSVNRREYVRRYLEFIAFEHAYAQIDALKRGFERTANGIAYRMLRSDELEQIFYGFGSKPIDVNELERITTYEEYLPSDPVIQMFWHVVRDFSQDQLRQLLAFVTASDRIPINGYDGISFVIQRNGSDIDRLPTATTCFSRLLLPAYDSESKLRRLLLISIQNTSGFGLL</sequence>
<dbReference type="PROSITE" id="PS50237">
    <property type="entry name" value="HECT"/>
    <property type="match status" value="1"/>
</dbReference>
<evidence type="ECO:0000256" key="3">
    <source>
        <dbReference type="ARBA" id="ARBA00022679"/>
    </source>
</evidence>
<dbReference type="EC" id="2.3.2.26" evidence="2"/>
<dbReference type="AlphaFoldDB" id="A0A2G5B126"/>
<dbReference type="SUPFAM" id="SSF56204">
    <property type="entry name" value="Hect, E3 ligase catalytic domain"/>
    <property type="match status" value="1"/>
</dbReference>
<dbReference type="Gene3D" id="3.30.2410.10">
    <property type="entry name" value="Hect, E3 ligase catalytic domain"/>
    <property type="match status" value="1"/>
</dbReference>